<keyword evidence="4" id="KW-0677">Repeat</keyword>
<dbReference type="InterPro" id="IPR049562">
    <property type="entry name" value="SLC25A33/36-like"/>
</dbReference>
<dbReference type="EMBL" id="CAFZ01000028">
    <property type="protein sequence ID" value="CCA68241.1"/>
    <property type="molecule type" value="Genomic_DNA"/>
</dbReference>
<keyword evidence="12" id="KW-1185">Reference proteome</keyword>
<comment type="subcellular location">
    <subcellularLocation>
        <location evidence="1">Mitochondrion inner membrane</location>
        <topology evidence="1">Multi-pass membrane protein</topology>
    </subcellularLocation>
</comment>
<dbReference type="HOGENOM" id="CLU_015166_6_0_1"/>
<organism evidence="11 12">
    <name type="scientific">Serendipita indica (strain DSM 11827)</name>
    <name type="common">Root endophyte fungus</name>
    <name type="synonym">Piriformospora indica</name>
    <dbReference type="NCBI Taxonomy" id="1109443"/>
    <lineage>
        <taxon>Eukaryota</taxon>
        <taxon>Fungi</taxon>
        <taxon>Dikarya</taxon>
        <taxon>Basidiomycota</taxon>
        <taxon>Agaricomycotina</taxon>
        <taxon>Agaricomycetes</taxon>
        <taxon>Sebacinales</taxon>
        <taxon>Serendipitaceae</taxon>
        <taxon>Serendipita</taxon>
    </lineage>
</organism>
<evidence type="ECO:0000256" key="10">
    <source>
        <dbReference type="RuleBase" id="RU000488"/>
    </source>
</evidence>
<keyword evidence="7" id="KW-0496">Mitochondrion</keyword>
<dbReference type="OrthoDB" id="269120at2759"/>
<evidence type="ECO:0000256" key="4">
    <source>
        <dbReference type="ARBA" id="ARBA00022737"/>
    </source>
</evidence>
<keyword evidence="8 9" id="KW-0472">Membrane</keyword>
<dbReference type="AlphaFoldDB" id="G4TA89"/>
<evidence type="ECO:0000256" key="1">
    <source>
        <dbReference type="ARBA" id="ARBA00004448"/>
    </source>
</evidence>
<dbReference type="OMA" id="WVMYEQM"/>
<accession>G4TA89</accession>
<protein>
    <submittedName>
        <fullName evidence="11">Related to RIM2-Protein of the mitochondrial carrier family (MCF)</fullName>
    </submittedName>
</protein>
<reference evidence="11 12" key="1">
    <citation type="journal article" date="2011" name="PLoS Pathog.">
        <title>Endophytic Life Strategies Decoded by Genome and Transcriptome Analyses of the Mutualistic Root Symbiont Piriformospora indica.</title>
        <authorList>
            <person name="Zuccaro A."/>
            <person name="Lahrmann U."/>
            <person name="Guldener U."/>
            <person name="Langen G."/>
            <person name="Pfiffi S."/>
            <person name="Biedenkopf D."/>
            <person name="Wong P."/>
            <person name="Samans B."/>
            <person name="Grimm C."/>
            <person name="Basiewicz M."/>
            <person name="Murat C."/>
            <person name="Martin F."/>
            <person name="Kogel K.H."/>
        </authorList>
    </citation>
    <scope>NUCLEOTIDE SEQUENCE [LARGE SCALE GENOMIC DNA]</scope>
    <source>
        <strain evidence="11 12">DSM 11827</strain>
    </source>
</reference>
<evidence type="ECO:0000313" key="12">
    <source>
        <dbReference type="Proteomes" id="UP000007148"/>
    </source>
</evidence>
<evidence type="ECO:0000256" key="8">
    <source>
        <dbReference type="ARBA" id="ARBA00023136"/>
    </source>
</evidence>
<evidence type="ECO:0000256" key="2">
    <source>
        <dbReference type="ARBA" id="ARBA00022448"/>
    </source>
</evidence>
<dbReference type="GO" id="GO:0015218">
    <property type="term" value="F:pyrimidine nucleotide transmembrane transporter activity"/>
    <property type="evidence" value="ECO:0007669"/>
    <property type="project" value="InterPro"/>
</dbReference>
<dbReference type="Proteomes" id="UP000007148">
    <property type="component" value="Unassembled WGS sequence"/>
</dbReference>
<dbReference type="PANTHER" id="PTHR45829:SF4">
    <property type="entry name" value="MITOCHONDRIAL CARRIER PROTEIN RIM2"/>
    <property type="match status" value="1"/>
</dbReference>
<dbReference type="GO" id="GO:0005743">
    <property type="term" value="C:mitochondrial inner membrane"/>
    <property type="evidence" value="ECO:0007669"/>
    <property type="project" value="UniProtKB-SubCell"/>
</dbReference>
<feature type="repeat" description="Solcar" evidence="9">
    <location>
        <begin position="60"/>
        <end position="160"/>
    </location>
</feature>
<dbReference type="GO" id="GO:1990519">
    <property type="term" value="P:pyrimidine nucleotide import into mitochondrion"/>
    <property type="evidence" value="ECO:0007669"/>
    <property type="project" value="TreeGrafter"/>
</dbReference>
<dbReference type="SUPFAM" id="SSF103506">
    <property type="entry name" value="Mitochondrial carrier"/>
    <property type="match status" value="1"/>
</dbReference>
<dbReference type="InterPro" id="IPR002067">
    <property type="entry name" value="MCP"/>
</dbReference>
<dbReference type="PANTHER" id="PTHR45829">
    <property type="entry name" value="MITOCHONDRIAL CARRIER PROTEIN RIM2"/>
    <property type="match status" value="1"/>
</dbReference>
<sequence>MLATDASRKIPLEAAKMEELRQRTLAGQHVLPGTVIQDALPAKQVAVDPNAQAKTSWIPAQSSRHFIAGGLGGMCGAVVTAPFDVVKTRLQSNMFKHAAASSVSRPTNVFYHFIETGHILREIFRNEGVPALFRGLGPTLVGVIPARSINFFTYGNGKQIIAQQFNDGKESAAVHLSAAALAGIATGSCTNPIWVVKTRMQLSAAQSQPFNSALACITHIFRHEGIRGFYKGLSASYLGVSEGVIQWTLYEQLKRLAKRGEGGPLEWVGMLGAAGSAKMIASLITYPHEVIRTRLRQPTVNGVVKYTGLYQTLRLVIAEEGARALYGGLSAHLLRVIPNAAVMYSIYEAALRWGN</sequence>
<dbReference type="InterPro" id="IPR018108">
    <property type="entry name" value="MCP_transmembrane"/>
</dbReference>
<keyword evidence="6" id="KW-1133">Transmembrane helix</keyword>
<keyword evidence="2 10" id="KW-0813">Transport</keyword>
<dbReference type="FunCoup" id="G4TA89">
    <property type="interactions" value="425"/>
</dbReference>
<keyword evidence="5" id="KW-0999">Mitochondrion inner membrane</keyword>
<gene>
    <name evidence="11" type="ORF">PIIN_02107</name>
</gene>
<evidence type="ECO:0000256" key="6">
    <source>
        <dbReference type="ARBA" id="ARBA00022989"/>
    </source>
</evidence>
<proteinExistence type="inferred from homology"/>
<evidence type="ECO:0000256" key="9">
    <source>
        <dbReference type="PROSITE-ProRule" id="PRU00282"/>
    </source>
</evidence>
<feature type="repeat" description="Solcar" evidence="9">
    <location>
        <begin position="170"/>
        <end position="256"/>
    </location>
</feature>
<name>G4TA89_SERID</name>
<comment type="caution">
    <text evidence="11">The sequence shown here is derived from an EMBL/GenBank/DDBJ whole genome shotgun (WGS) entry which is preliminary data.</text>
</comment>
<feature type="repeat" description="Solcar" evidence="9">
    <location>
        <begin position="265"/>
        <end position="353"/>
    </location>
</feature>
<comment type="similarity">
    <text evidence="10">Belongs to the mitochondrial carrier (TC 2.A.29) family.</text>
</comment>
<evidence type="ECO:0000256" key="5">
    <source>
        <dbReference type="ARBA" id="ARBA00022792"/>
    </source>
</evidence>
<evidence type="ECO:0000313" key="11">
    <source>
        <dbReference type="EMBL" id="CCA68241.1"/>
    </source>
</evidence>
<dbReference type="Gene3D" id="1.50.40.10">
    <property type="entry name" value="Mitochondrial carrier domain"/>
    <property type="match status" value="2"/>
</dbReference>
<keyword evidence="3 9" id="KW-0812">Transmembrane</keyword>
<dbReference type="Pfam" id="PF00153">
    <property type="entry name" value="Mito_carr"/>
    <property type="match status" value="3"/>
</dbReference>
<dbReference type="InterPro" id="IPR023395">
    <property type="entry name" value="MCP_dom_sf"/>
</dbReference>
<evidence type="ECO:0000256" key="7">
    <source>
        <dbReference type="ARBA" id="ARBA00023128"/>
    </source>
</evidence>
<dbReference type="PROSITE" id="PS50920">
    <property type="entry name" value="SOLCAR"/>
    <property type="match status" value="3"/>
</dbReference>
<evidence type="ECO:0000256" key="3">
    <source>
        <dbReference type="ARBA" id="ARBA00022692"/>
    </source>
</evidence>
<dbReference type="STRING" id="1109443.G4TA89"/>
<dbReference type="InParanoid" id="G4TA89"/>
<dbReference type="eggNOG" id="KOG0757">
    <property type="taxonomic scope" value="Eukaryota"/>
</dbReference>
<dbReference type="PRINTS" id="PR00926">
    <property type="entry name" value="MITOCARRIER"/>
</dbReference>